<gene>
    <name evidence="2" type="ORF">EWM64_g6330</name>
</gene>
<evidence type="ECO:0000313" key="2">
    <source>
        <dbReference type="EMBL" id="TFY77682.1"/>
    </source>
</evidence>
<keyword evidence="3" id="KW-1185">Reference proteome</keyword>
<dbReference type="Proteomes" id="UP000298061">
    <property type="component" value="Unassembled WGS sequence"/>
</dbReference>
<organism evidence="2 3">
    <name type="scientific">Hericium alpestre</name>
    <dbReference type="NCBI Taxonomy" id="135208"/>
    <lineage>
        <taxon>Eukaryota</taxon>
        <taxon>Fungi</taxon>
        <taxon>Dikarya</taxon>
        <taxon>Basidiomycota</taxon>
        <taxon>Agaricomycotina</taxon>
        <taxon>Agaricomycetes</taxon>
        <taxon>Russulales</taxon>
        <taxon>Hericiaceae</taxon>
        <taxon>Hericium</taxon>
    </lineage>
</organism>
<feature type="compositionally biased region" description="Polar residues" evidence="1">
    <location>
        <begin position="44"/>
        <end position="58"/>
    </location>
</feature>
<comment type="caution">
    <text evidence="2">The sequence shown here is derived from an EMBL/GenBank/DDBJ whole genome shotgun (WGS) entry which is preliminary data.</text>
</comment>
<feature type="region of interest" description="Disordered" evidence="1">
    <location>
        <begin position="44"/>
        <end position="63"/>
    </location>
</feature>
<dbReference type="AlphaFoldDB" id="A0A4Y9ZSB7"/>
<evidence type="ECO:0000313" key="3">
    <source>
        <dbReference type="Proteomes" id="UP000298061"/>
    </source>
</evidence>
<name>A0A4Y9ZSB7_9AGAM</name>
<dbReference type="EMBL" id="SFCI01000849">
    <property type="protein sequence ID" value="TFY77682.1"/>
    <property type="molecule type" value="Genomic_DNA"/>
</dbReference>
<evidence type="ECO:0000256" key="1">
    <source>
        <dbReference type="SAM" id="MobiDB-lite"/>
    </source>
</evidence>
<reference evidence="2 3" key="1">
    <citation type="submission" date="2019-02" db="EMBL/GenBank/DDBJ databases">
        <title>Genome sequencing of the rare red list fungi Hericium alpestre (H. flagellum).</title>
        <authorList>
            <person name="Buettner E."/>
            <person name="Kellner H."/>
        </authorList>
    </citation>
    <scope>NUCLEOTIDE SEQUENCE [LARGE SCALE GENOMIC DNA]</scope>
    <source>
        <strain evidence="2 3">DSM 108284</strain>
    </source>
</reference>
<accession>A0A4Y9ZSB7</accession>
<dbReference type="OrthoDB" id="3260303at2759"/>
<protein>
    <recommendedName>
        <fullName evidence="4">Essential protein Yae1 N-terminal domain-containing protein</fullName>
    </recommendedName>
</protein>
<sequence length="556" mass="58943">MGKNKCTAKAAWRAAARAAPPLLTTANIGHPLIATVTLIDTPSASAVRESPTTTQQPCISHEADATRASRAASSAQPTIDASLVLEPATAEAQAPMPVAIATPQTHECRTSDSCPEPHAPPPVLTTPIGTSNDVPAISLQQPRVSQHADMLIGLCTPIPVLSASATTAVAVLMAAIDVLGSPTVFLACPIHSFDRAEDFGHKLDVLAPRMCPAMSVEEIDEDLLDNIIEDAQKAVQIEIRCEVRLKALAEGRERGWKEGLDQGKEIARREVRRDARAEMRQQEQGRKDAYELGRWAGYREGLEVARAEVSTTPRIDATVQSDDAVPPHPRSIDTSSTTPHVDAIIQADVSNSLHIPPTDITAASLRVAIGVQAKDPAPSPPILEAPSPRIQVGMQADTPTSPLFPFGDTIHATSHVDTGIQAEDLAPPAVPLPPPAVPLPPPIDIPAPARIDAGIQTDATALIAPSPCVSDHPRTSANARARTVHEIEPDLLGEILAAAIAKGETAGLKKGKQVGFLDGMEVGWKSGMREGREEGYTDGKKDGIYEGHEQYRLEVS</sequence>
<evidence type="ECO:0008006" key="4">
    <source>
        <dbReference type="Google" id="ProtNLM"/>
    </source>
</evidence>
<proteinExistence type="predicted"/>
<dbReference type="STRING" id="135208.A0A4Y9ZSB7"/>